<keyword evidence="2" id="KW-1133">Transmembrane helix</keyword>
<dbReference type="InterPro" id="IPR001357">
    <property type="entry name" value="BRCT_dom"/>
</dbReference>
<dbReference type="InterPro" id="IPR002706">
    <property type="entry name" value="Xrcc1_N"/>
</dbReference>
<keyword evidence="5" id="KW-1185">Reference proteome</keyword>
<gene>
    <name evidence="4" type="primary">XRCC1</name>
    <name evidence="4" type="ORF">T10_5592</name>
</gene>
<dbReference type="Pfam" id="PF01834">
    <property type="entry name" value="XRCC1_N"/>
    <property type="match status" value="1"/>
</dbReference>
<keyword evidence="2" id="KW-0472">Membrane</keyword>
<dbReference type="PANTHER" id="PTHR11370:SF5">
    <property type="entry name" value="DNA REPAIR PROTEIN XRCC1"/>
    <property type="match status" value="1"/>
</dbReference>
<dbReference type="GO" id="GO:0005634">
    <property type="term" value="C:nucleus"/>
    <property type="evidence" value="ECO:0007669"/>
    <property type="project" value="InterPro"/>
</dbReference>
<evidence type="ECO:0000259" key="3">
    <source>
        <dbReference type="PROSITE" id="PS50172"/>
    </source>
</evidence>
<dbReference type="SUPFAM" id="SSF49785">
    <property type="entry name" value="Galactose-binding domain-like"/>
    <property type="match status" value="1"/>
</dbReference>
<feature type="non-terminal residue" evidence="4">
    <location>
        <position position="1"/>
    </location>
</feature>
<dbReference type="PROSITE" id="PS50172">
    <property type="entry name" value="BRCT"/>
    <property type="match status" value="1"/>
</dbReference>
<dbReference type="GO" id="GO:0000012">
    <property type="term" value="P:single strand break repair"/>
    <property type="evidence" value="ECO:0007669"/>
    <property type="project" value="InterPro"/>
</dbReference>
<dbReference type="InterPro" id="IPR008979">
    <property type="entry name" value="Galactose-bd-like_sf"/>
</dbReference>
<evidence type="ECO:0000256" key="1">
    <source>
        <dbReference type="SAM" id="Coils"/>
    </source>
</evidence>
<dbReference type="Pfam" id="PF15054">
    <property type="entry name" value="DUF4535"/>
    <property type="match status" value="1"/>
</dbReference>
<dbReference type="Gene3D" id="2.60.120.260">
    <property type="entry name" value="Galactose-binding domain-like"/>
    <property type="match status" value="1"/>
</dbReference>
<evidence type="ECO:0000313" key="4">
    <source>
        <dbReference type="EMBL" id="KRZ66842.1"/>
    </source>
</evidence>
<dbReference type="STRING" id="268474.A0A0V1M5B7"/>
<dbReference type="CDD" id="cd00027">
    <property type="entry name" value="BRCT"/>
    <property type="match status" value="1"/>
</dbReference>
<feature type="domain" description="BRCT" evidence="3">
    <location>
        <begin position="267"/>
        <end position="355"/>
    </location>
</feature>
<evidence type="ECO:0000256" key="2">
    <source>
        <dbReference type="SAM" id="Phobius"/>
    </source>
</evidence>
<comment type="caution">
    <text evidence="4">The sequence shown here is derived from an EMBL/GenBank/DDBJ whole genome shotgun (WGS) entry which is preliminary data.</text>
</comment>
<evidence type="ECO:0000313" key="5">
    <source>
        <dbReference type="Proteomes" id="UP000054843"/>
    </source>
</evidence>
<dbReference type="InterPro" id="IPR036420">
    <property type="entry name" value="BRCT_dom_sf"/>
</dbReference>
<dbReference type="InterPro" id="IPR027854">
    <property type="entry name" value="STMP1"/>
</dbReference>
<dbReference type="OrthoDB" id="25840at2759"/>
<proteinExistence type="predicted"/>
<feature type="transmembrane region" description="Helical" evidence="2">
    <location>
        <begin position="12"/>
        <end position="30"/>
    </location>
</feature>
<reference evidence="4 5" key="1">
    <citation type="submission" date="2015-01" db="EMBL/GenBank/DDBJ databases">
        <title>Evolution of Trichinella species and genotypes.</title>
        <authorList>
            <person name="Korhonen P.K."/>
            <person name="Edoardo P."/>
            <person name="Giuseppe L.R."/>
            <person name="Gasser R.B."/>
        </authorList>
    </citation>
    <scope>NUCLEOTIDE SEQUENCE [LARGE SCALE GENOMIC DNA]</scope>
    <source>
        <strain evidence="4">ISS1980</strain>
    </source>
</reference>
<dbReference type="GO" id="GO:0003684">
    <property type="term" value="F:damaged DNA binding"/>
    <property type="evidence" value="ECO:0007669"/>
    <property type="project" value="InterPro"/>
</dbReference>
<dbReference type="Gene3D" id="3.40.50.10190">
    <property type="entry name" value="BRCT domain"/>
    <property type="match status" value="1"/>
</dbReference>
<feature type="coiled-coil region" evidence="1">
    <location>
        <begin position="362"/>
        <end position="392"/>
    </location>
</feature>
<dbReference type="PANTHER" id="PTHR11370">
    <property type="entry name" value="DNA-REPAIR PROTEIN XRCC1"/>
    <property type="match status" value="1"/>
</dbReference>
<name>A0A0V1M5B7_9BILA</name>
<dbReference type="GO" id="GO:0006284">
    <property type="term" value="P:base-excision repair"/>
    <property type="evidence" value="ECO:0007669"/>
    <property type="project" value="TreeGrafter"/>
</dbReference>
<dbReference type="SUPFAM" id="SSF52113">
    <property type="entry name" value="BRCT domain"/>
    <property type="match status" value="1"/>
</dbReference>
<protein>
    <submittedName>
        <fullName evidence="4">DNA repair protein XRCC1</fullName>
    </submittedName>
</protein>
<organism evidence="4 5">
    <name type="scientific">Trichinella papuae</name>
    <dbReference type="NCBI Taxonomy" id="268474"/>
    <lineage>
        <taxon>Eukaryota</taxon>
        <taxon>Metazoa</taxon>
        <taxon>Ecdysozoa</taxon>
        <taxon>Nematoda</taxon>
        <taxon>Enoplea</taxon>
        <taxon>Dorylaimia</taxon>
        <taxon>Trichinellida</taxon>
        <taxon>Trichinellidae</taxon>
        <taxon>Trichinella</taxon>
    </lineage>
</organism>
<keyword evidence="1" id="KW-0175">Coiled coil</keyword>
<dbReference type="SMART" id="SM00292">
    <property type="entry name" value="BRCT"/>
    <property type="match status" value="1"/>
</dbReference>
<dbReference type="EMBL" id="JYDO01000222">
    <property type="protein sequence ID" value="KRZ66842.1"/>
    <property type="molecule type" value="Genomic_DNA"/>
</dbReference>
<dbReference type="AlphaFoldDB" id="A0A0V1M5B7"/>
<accession>A0A0V1M5B7</accession>
<dbReference type="Proteomes" id="UP000054843">
    <property type="component" value="Unassembled WGS sequence"/>
</dbReference>
<keyword evidence="2" id="KW-0812">Transmembrane</keyword>
<sequence>LNKKVTSCSAMVLKNVFSFLCGVYTGAYIVQNYDVPILPHPNELYEKVKLCDHKYGPVKNLLRSTYRSWLSELIIYPPHSDQLCILNLHNLVVYCANKAVVIIQLRQLEQIDAIDIRNHNSAYIEVHVARSDDDFRILLPITEFMTPDESKMRRYKHQNRLKFFTKKDFIPSAAEQCWDRVKIICYQPFKSIAYGISFIRLKRLINVDDGLLDNGMYTREFRNRFSVKRLPSPIANKRDRKDRYQREVPRGDRTNDINIEGPVRKFRSSDILFGIRIVFIGFEKEALNNLADKGKLLGARIMSHWKDFVTHVIFNPASAFSEIQLYIGQSYIVKPEWLEDCFAFKRHFCVQNYLHDLEKLEQEQLEAVKLAEMKELKELEKLEQVCKDHENADTAESICSWDTIYERETESGSDSGESIDMAYQFFSIKERDRLLCKKRKFLKRAIQGEEIEFSPGFVTECEEDE</sequence>